<comment type="cofactor">
    <cofactor evidence="1 6">
        <name>Mg(2+)</name>
        <dbReference type="ChEBI" id="CHEBI:18420"/>
    </cofactor>
</comment>
<dbReference type="InterPro" id="IPR008949">
    <property type="entry name" value="Isoprenoid_synthase_dom_sf"/>
</dbReference>
<evidence type="ECO:0000313" key="7">
    <source>
        <dbReference type="EMBL" id="KIJ26500.1"/>
    </source>
</evidence>
<gene>
    <name evidence="7" type="ORF">M422DRAFT_192154</name>
</gene>
<keyword evidence="3 6" id="KW-0479">Metal-binding</keyword>
<name>A0A0C9UML2_SPHS4</name>
<evidence type="ECO:0000256" key="2">
    <source>
        <dbReference type="ARBA" id="ARBA00006333"/>
    </source>
</evidence>
<evidence type="ECO:0000256" key="4">
    <source>
        <dbReference type="ARBA" id="ARBA00022842"/>
    </source>
</evidence>
<dbReference type="InterPro" id="IPR034686">
    <property type="entry name" value="Terpene_cyclase-like_2"/>
</dbReference>
<protein>
    <recommendedName>
        <fullName evidence="6">Terpene synthase</fullName>
        <ecNumber evidence="6">4.2.3.-</ecNumber>
    </recommendedName>
</protein>
<keyword evidence="5 6" id="KW-0456">Lyase</keyword>
<dbReference type="Proteomes" id="UP000054279">
    <property type="component" value="Unassembled WGS sequence"/>
</dbReference>
<dbReference type="PANTHER" id="PTHR35201:SF4">
    <property type="entry name" value="BETA-PINACENE SYNTHASE-RELATED"/>
    <property type="match status" value="1"/>
</dbReference>
<dbReference type="Gene3D" id="1.10.600.10">
    <property type="entry name" value="Farnesyl Diphosphate Synthase"/>
    <property type="match status" value="1"/>
</dbReference>
<comment type="similarity">
    <text evidence="2 6">Belongs to the terpene synthase family.</text>
</comment>
<dbReference type="SUPFAM" id="SSF48576">
    <property type="entry name" value="Terpenoid synthases"/>
    <property type="match status" value="1"/>
</dbReference>
<dbReference type="GO" id="GO:0008299">
    <property type="term" value="P:isoprenoid biosynthetic process"/>
    <property type="evidence" value="ECO:0007669"/>
    <property type="project" value="UniProtKB-ARBA"/>
</dbReference>
<reference evidence="7 8" key="1">
    <citation type="submission" date="2014-06" db="EMBL/GenBank/DDBJ databases">
        <title>Evolutionary Origins and Diversification of the Mycorrhizal Mutualists.</title>
        <authorList>
            <consortium name="DOE Joint Genome Institute"/>
            <consortium name="Mycorrhizal Genomics Consortium"/>
            <person name="Kohler A."/>
            <person name="Kuo A."/>
            <person name="Nagy L.G."/>
            <person name="Floudas D."/>
            <person name="Copeland A."/>
            <person name="Barry K.W."/>
            <person name="Cichocki N."/>
            <person name="Veneault-Fourrey C."/>
            <person name="LaButti K."/>
            <person name="Lindquist E.A."/>
            <person name="Lipzen A."/>
            <person name="Lundell T."/>
            <person name="Morin E."/>
            <person name="Murat C."/>
            <person name="Riley R."/>
            <person name="Ohm R."/>
            <person name="Sun H."/>
            <person name="Tunlid A."/>
            <person name="Henrissat B."/>
            <person name="Grigoriev I.V."/>
            <person name="Hibbett D.S."/>
            <person name="Martin F."/>
        </authorList>
    </citation>
    <scope>NUCLEOTIDE SEQUENCE [LARGE SCALE GENOMIC DNA]</scope>
    <source>
        <strain evidence="7 8">SS14</strain>
    </source>
</reference>
<dbReference type="EC" id="4.2.3.-" evidence="6"/>
<evidence type="ECO:0000313" key="8">
    <source>
        <dbReference type="Proteomes" id="UP000054279"/>
    </source>
</evidence>
<proteinExistence type="inferred from homology"/>
<evidence type="ECO:0000256" key="1">
    <source>
        <dbReference type="ARBA" id="ARBA00001946"/>
    </source>
</evidence>
<evidence type="ECO:0000256" key="3">
    <source>
        <dbReference type="ARBA" id="ARBA00022723"/>
    </source>
</evidence>
<organism evidence="7 8">
    <name type="scientific">Sphaerobolus stellatus (strain SS14)</name>
    <dbReference type="NCBI Taxonomy" id="990650"/>
    <lineage>
        <taxon>Eukaryota</taxon>
        <taxon>Fungi</taxon>
        <taxon>Dikarya</taxon>
        <taxon>Basidiomycota</taxon>
        <taxon>Agaricomycotina</taxon>
        <taxon>Agaricomycetes</taxon>
        <taxon>Phallomycetidae</taxon>
        <taxon>Geastrales</taxon>
        <taxon>Sphaerobolaceae</taxon>
        <taxon>Sphaerobolus</taxon>
    </lineage>
</organism>
<accession>A0A0C9UML2</accession>
<dbReference type="EMBL" id="KN837367">
    <property type="protein sequence ID" value="KIJ26500.1"/>
    <property type="molecule type" value="Genomic_DNA"/>
</dbReference>
<dbReference type="SFLD" id="SFLDG01020">
    <property type="entry name" value="Terpene_Cyclase_Like_2"/>
    <property type="match status" value="1"/>
</dbReference>
<keyword evidence="4 6" id="KW-0460">Magnesium</keyword>
<dbReference type="GO" id="GO:0046872">
    <property type="term" value="F:metal ion binding"/>
    <property type="evidence" value="ECO:0007669"/>
    <property type="project" value="UniProtKB-KW"/>
</dbReference>
<dbReference type="GO" id="GO:0010333">
    <property type="term" value="F:terpene synthase activity"/>
    <property type="evidence" value="ECO:0007669"/>
    <property type="project" value="InterPro"/>
</dbReference>
<evidence type="ECO:0000256" key="6">
    <source>
        <dbReference type="RuleBase" id="RU366034"/>
    </source>
</evidence>
<dbReference type="SFLD" id="SFLDS00005">
    <property type="entry name" value="Isoprenoid_Synthase_Type_I"/>
    <property type="match status" value="1"/>
</dbReference>
<dbReference type="Pfam" id="PF19086">
    <property type="entry name" value="Terpene_syn_C_2"/>
    <property type="match status" value="1"/>
</dbReference>
<dbReference type="OrthoDB" id="6486656at2759"/>
<dbReference type="HOGENOM" id="CLU_042538_5_0_1"/>
<evidence type="ECO:0000256" key="5">
    <source>
        <dbReference type="ARBA" id="ARBA00023239"/>
    </source>
</evidence>
<dbReference type="PANTHER" id="PTHR35201">
    <property type="entry name" value="TERPENE SYNTHASE"/>
    <property type="match status" value="1"/>
</dbReference>
<dbReference type="AlphaFoldDB" id="A0A0C9UML2"/>
<keyword evidence="8" id="KW-1185">Reference proteome</keyword>
<sequence length="354" mass="40102">MPETITLPNLLAGWPCVPSISPYHEEVARESRAWIEGYQPLSPKSQARFDRCEFPLVATLAYPEVSREHVRLAADFMMWFALFDEITDVKTGSETRKLAEKLIAIMRYPTTVLLEGDPILVQKTQDLWLRTLAFSVSSSANKLLLSLEQYILAVCEEAEDREIKRVRNIQEYLALRRGSAASEAIYLLGSLHIDIPETVMSHPMVRRLTLLGGNLVCIHNDIYSYNFERAHGVHGHNLVTAVMKEKGLGVQGAISYSGTLFQQTVLEFMENVSQVSILFAGEEGLNVYIGCMLKFVVALDEYSFLSPRYFGEKRFQVRRTLTIQLAPEPQGREYDSLFAMKGEMESCQMTTVDQ</sequence>